<dbReference type="SUPFAM" id="SSF55331">
    <property type="entry name" value="Tautomerase/MIF"/>
    <property type="match status" value="1"/>
</dbReference>
<comment type="caution">
    <text evidence="1">The sequence shown here is derived from an EMBL/GenBank/DDBJ whole genome shotgun (WGS) entry which is preliminary data.</text>
</comment>
<dbReference type="Proteomes" id="UP001500979">
    <property type="component" value="Unassembled WGS sequence"/>
</dbReference>
<name>A0ABN3VE13_9PSEU</name>
<dbReference type="Gene3D" id="3.30.429.10">
    <property type="entry name" value="Macrophage Migration Inhibitory Factor"/>
    <property type="match status" value="1"/>
</dbReference>
<organism evidence="1 2">
    <name type="scientific">Saccharopolyspora taberi</name>
    <dbReference type="NCBI Taxonomy" id="60895"/>
    <lineage>
        <taxon>Bacteria</taxon>
        <taxon>Bacillati</taxon>
        <taxon>Actinomycetota</taxon>
        <taxon>Actinomycetes</taxon>
        <taxon>Pseudonocardiales</taxon>
        <taxon>Pseudonocardiaceae</taxon>
        <taxon>Saccharopolyspora</taxon>
    </lineage>
</organism>
<dbReference type="PANTHER" id="PTHR38460:SF1">
    <property type="entry name" value="TAUTOMERASE YOLI-RELATED"/>
    <property type="match status" value="1"/>
</dbReference>
<evidence type="ECO:0000313" key="2">
    <source>
        <dbReference type="Proteomes" id="UP001500979"/>
    </source>
</evidence>
<keyword evidence="2" id="KW-1185">Reference proteome</keyword>
<protein>
    <submittedName>
        <fullName evidence="1">Tautomerase family protein</fullName>
    </submittedName>
</protein>
<proteinExistence type="predicted"/>
<reference evidence="1 2" key="1">
    <citation type="journal article" date="2019" name="Int. J. Syst. Evol. Microbiol.">
        <title>The Global Catalogue of Microorganisms (GCM) 10K type strain sequencing project: providing services to taxonomists for standard genome sequencing and annotation.</title>
        <authorList>
            <consortium name="The Broad Institute Genomics Platform"/>
            <consortium name="The Broad Institute Genome Sequencing Center for Infectious Disease"/>
            <person name="Wu L."/>
            <person name="Ma J."/>
        </authorList>
    </citation>
    <scope>NUCLEOTIDE SEQUENCE [LARGE SCALE GENOMIC DNA]</scope>
    <source>
        <strain evidence="1 2">JCM 9383</strain>
    </source>
</reference>
<dbReference type="InterPro" id="IPR037479">
    <property type="entry name" value="Tauto_MSAD"/>
</dbReference>
<dbReference type="RefSeq" id="WP_344680634.1">
    <property type="nucleotide sequence ID" value="NZ_BAAAUX010000014.1"/>
</dbReference>
<evidence type="ECO:0000313" key="1">
    <source>
        <dbReference type="EMBL" id="GAA2795597.1"/>
    </source>
</evidence>
<accession>A0ABN3VE13</accession>
<sequence>MPFVRIDVLSERNADRLPALGDAVHEALVETIGIPGDDLFQLLNAHESGRLRYDPQYLGVRRDDDIVFVSITMGRGRTDDQKTALYKRITELVQERTGVEPRNVLINVTENGFADWSFGEGEAQRLLAGRA</sequence>
<dbReference type="PANTHER" id="PTHR38460">
    <property type="entry name" value="TAUTOMERASE YOLI-RELATED"/>
    <property type="match status" value="1"/>
</dbReference>
<gene>
    <name evidence="1" type="ORF">GCM10010470_33300</name>
</gene>
<dbReference type="Pfam" id="PF14552">
    <property type="entry name" value="Tautomerase_2"/>
    <property type="match status" value="1"/>
</dbReference>
<dbReference type="EMBL" id="BAAAUX010000014">
    <property type="protein sequence ID" value="GAA2795597.1"/>
    <property type="molecule type" value="Genomic_DNA"/>
</dbReference>
<dbReference type="InterPro" id="IPR014347">
    <property type="entry name" value="Tautomerase/MIF_sf"/>
</dbReference>